<name>A0ABR7AAD1_9FIRM</name>
<dbReference type="RefSeq" id="WP_186895794.1">
    <property type="nucleotide sequence ID" value="NZ_JACOIH010000001.1"/>
</dbReference>
<dbReference type="Gene3D" id="3.80.30.20">
    <property type="entry name" value="tm_1862 like domain"/>
    <property type="match status" value="1"/>
</dbReference>
<feature type="domain" description="TRAM" evidence="10">
    <location>
        <begin position="409"/>
        <end position="471"/>
    </location>
</feature>
<feature type="binding site" evidence="9">
    <location>
        <position position="194"/>
    </location>
    <ligand>
        <name>[4Fe-4S] cluster</name>
        <dbReference type="ChEBI" id="CHEBI:49883"/>
        <label>2</label>
        <note>4Fe-4S-S-AdoMet</note>
    </ligand>
</feature>
<evidence type="ECO:0000259" key="11">
    <source>
        <dbReference type="PROSITE" id="PS51449"/>
    </source>
</evidence>
<keyword evidence="14" id="KW-1185">Reference proteome</keyword>
<dbReference type="NCBIfam" id="TIGR00089">
    <property type="entry name" value="MiaB/RimO family radical SAM methylthiotransferase"/>
    <property type="match status" value="1"/>
</dbReference>
<evidence type="ECO:0000313" key="13">
    <source>
        <dbReference type="EMBL" id="MBC3937366.1"/>
    </source>
</evidence>
<evidence type="ECO:0000259" key="12">
    <source>
        <dbReference type="PROSITE" id="PS51918"/>
    </source>
</evidence>
<evidence type="ECO:0000259" key="10">
    <source>
        <dbReference type="PROSITE" id="PS50926"/>
    </source>
</evidence>
<keyword evidence="9" id="KW-0819">tRNA processing</keyword>
<keyword evidence="2 9" id="KW-0004">4Fe-4S</keyword>
<dbReference type="SFLD" id="SFLDF00273">
    <property type="entry name" value="(dimethylallyl)adenosine_tRNA"/>
    <property type="match status" value="1"/>
</dbReference>
<proteinExistence type="inferred from homology"/>
<dbReference type="Pfam" id="PF01938">
    <property type="entry name" value="TRAM"/>
    <property type="match status" value="1"/>
</dbReference>
<evidence type="ECO:0000256" key="9">
    <source>
        <dbReference type="HAMAP-Rule" id="MF_01864"/>
    </source>
</evidence>
<evidence type="ECO:0000256" key="5">
    <source>
        <dbReference type="ARBA" id="ARBA00022723"/>
    </source>
</evidence>
<dbReference type="InterPro" id="IPR006463">
    <property type="entry name" value="MiaB_methiolase"/>
</dbReference>
<dbReference type="EMBL" id="JACOIH010000001">
    <property type="protein sequence ID" value="MBC3937366.1"/>
    <property type="molecule type" value="Genomic_DNA"/>
</dbReference>
<feature type="binding site" evidence="9">
    <location>
        <position position="197"/>
    </location>
    <ligand>
        <name>[4Fe-4S] cluster</name>
        <dbReference type="ChEBI" id="CHEBI:49883"/>
        <label>2</label>
        <note>4Fe-4S-S-AdoMet</note>
    </ligand>
</feature>
<dbReference type="SUPFAM" id="SSF102114">
    <property type="entry name" value="Radical SAM enzymes"/>
    <property type="match status" value="1"/>
</dbReference>
<dbReference type="SFLD" id="SFLDG01082">
    <property type="entry name" value="B12-binding_domain_containing"/>
    <property type="match status" value="1"/>
</dbReference>
<comment type="cofactor">
    <cofactor evidence="9">
        <name>[4Fe-4S] cluster</name>
        <dbReference type="ChEBI" id="CHEBI:49883"/>
    </cofactor>
    <text evidence="9">Binds 2 [4Fe-4S] clusters. One cluster is coordinated with 3 cysteines and an exchangeable S-adenosyl-L-methionine.</text>
</comment>
<dbReference type="InterPro" id="IPR006638">
    <property type="entry name" value="Elp3/MiaA/NifB-like_rSAM"/>
</dbReference>
<evidence type="ECO:0000313" key="14">
    <source>
        <dbReference type="Proteomes" id="UP000602181"/>
    </source>
</evidence>
<evidence type="ECO:0000256" key="8">
    <source>
        <dbReference type="ARBA" id="ARBA00033765"/>
    </source>
</evidence>
<dbReference type="InterPro" id="IPR005839">
    <property type="entry name" value="Methylthiotransferase"/>
</dbReference>
<keyword evidence="7 9" id="KW-0411">Iron-sulfur</keyword>
<reference evidence="13 14" key="1">
    <citation type="submission" date="2020-08" db="EMBL/GenBank/DDBJ databases">
        <authorList>
            <person name="Liu C."/>
            <person name="Sun Q."/>
        </authorList>
    </citation>
    <scope>NUCLEOTIDE SEQUENCE [LARGE SCALE GENOMIC DNA]</scope>
    <source>
        <strain evidence="13 14">22A2-44</strain>
    </source>
</reference>
<dbReference type="GO" id="GO:0035597">
    <property type="term" value="F:tRNA-2-methylthio-N(6)-dimethylallyladenosine(37) synthase activity"/>
    <property type="evidence" value="ECO:0007669"/>
    <property type="project" value="UniProtKB-EC"/>
</dbReference>
<feature type="binding site" evidence="9">
    <location>
        <position position="44"/>
    </location>
    <ligand>
        <name>[4Fe-4S] cluster</name>
        <dbReference type="ChEBI" id="CHEBI:49883"/>
        <label>1</label>
    </ligand>
</feature>
<keyword evidence="9" id="KW-0963">Cytoplasm</keyword>
<evidence type="ECO:0000256" key="7">
    <source>
        <dbReference type="ARBA" id="ARBA00023014"/>
    </source>
</evidence>
<accession>A0ABR7AAD1</accession>
<dbReference type="InterPro" id="IPR013848">
    <property type="entry name" value="Methylthiotransferase_N"/>
</dbReference>
<keyword evidence="4 9" id="KW-0949">S-adenosyl-L-methionine</keyword>
<comment type="subunit">
    <text evidence="9">Monomer.</text>
</comment>
<keyword evidence="5 9" id="KW-0479">Metal-binding</keyword>
<comment type="catalytic activity">
    <reaction evidence="9">
        <text>N(6)-dimethylallyladenosine(37) in tRNA + (sulfur carrier)-SH + AH2 + 2 S-adenosyl-L-methionine = 2-methylsulfanyl-N(6)-dimethylallyladenosine(37) in tRNA + (sulfur carrier)-H + 5'-deoxyadenosine + L-methionine + A + S-adenosyl-L-homocysteine + 2 H(+)</text>
        <dbReference type="Rhea" id="RHEA:37067"/>
        <dbReference type="Rhea" id="RHEA-COMP:10375"/>
        <dbReference type="Rhea" id="RHEA-COMP:10376"/>
        <dbReference type="Rhea" id="RHEA-COMP:14737"/>
        <dbReference type="Rhea" id="RHEA-COMP:14739"/>
        <dbReference type="ChEBI" id="CHEBI:13193"/>
        <dbReference type="ChEBI" id="CHEBI:15378"/>
        <dbReference type="ChEBI" id="CHEBI:17319"/>
        <dbReference type="ChEBI" id="CHEBI:17499"/>
        <dbReference type="ChEBI" id="CHEBI:29917"/>
        <dbReference type="ChEBI" id="CHEBI:57844"/>
        <dbReference type="ChEBI" id="CHEBI:57856"/>
        <dbReference type="ChEBI" id="CHEBI:59789"/>
        <dbReference type="ChEBI" id="CHEBI:64428"/>
        <dbReference type="ChEBI" id="CHEBI:74415"/>
        <dbReference type="ChEBI" id="CHEBI:74417"/>
        <dbReference type="EC" id="2.8.4.3"/>
    </reaction>
</comment>
<dbReference type="InterPro" id="IPR058240">
    <property type="entry name" value="rSAM_sf"/>
</dbReference>
<feature type="binding site" evidence="9">
    <location>
        <position position="190"/>
    </location>
    <ligand>
        <name>[4Fe-4S] cluster</name>
        <dbReference type="ChEBI" id="CHEBI:49883"/>
        <label>2</label>
        <note>4Fe-4S-S-AdoMet</note>
    </ligand>
</feature>
<dbReference type="InterPro" id="IPR020612">
    <property type="entry name" value="Methylthiotransferase_CS"/>
</dbReference>
<dbReference type="PANTHER" id="PTHR43020:SF2">
    <property type="entry name" value="MITOCHONDRIAL TRNA METHYLTHIOTRANSFERASE CDK5RAP1"/>
    <property type="match status" value="1"/>
</dbReference>
<keyword evidence="6 9" id="KW-0408">Iron</keyword>
<dbReference type="CDD" id="cd01335">
    <property type="entry name" value="Radical_SAM"/>
    <property type="match status" value="1"/>
</dbReference>
<dbReference type="Gene3D" id="3.40.50.12160">
    <property type="entry name" value="Methylthiotransferase, N-terminal domain"/>
    <property type="match status" value="1"/>
</dbReference>
<feature type="binding site" evidence="9">
    <location>
        <position position="114"/>
    </location>
    <ligand>
        <name>[4Fe-4S] cluster</name>
        <dbReference type="ChEBI" id="CHEBI:49883"/>
        <label>1</label>
    </ligand>
</feature>
<comment type="similarity">
    <text evidence="9">Belongs to the methylthiotransferase family. MiaB subfamily.</text>
</comment>
<dbReference type="Pfam" id="PF04055">
    <property type="entry name" value="Radical_SAM"/>
    <property type="match status" value="1"/>
</dbReference>
<dbReference type="Proteomes" id="UP000602181">
    <property type="component" value="Unassembled WGS sequence"/>
</dbReference>
<gene>
    <name evidence="9 13" type="primary">miaB</name>
    <name evidence="13" type="ORF">H8R05_00460</name>
</gene>
<dbReference type="HAMAP" id="MF_01864">
    <property type="entry name" value="tRNA_metthiotr_MiaB"/>
    <property type="match status" value="1"/>
</dbReference>
<dbReference type="NCBIfam" id="TIGR01574">
    <property type="entry name" value="miaB-methiolase"/>
    <property type="match status" value="1"/>
</dbReference>
<evidence type="ECO:0000256" key="4">
    <source>
        <dbReference type="ARBA" id="ARBA00022691"/>
    </source>
</evidence>
<dbReference type="InterPro" id="IPR007197">
    <property type="entry name" value="rSAM"/>
</dbReference>
<keyword evidence="3 9" id="KW-0808">Transferase</keyword>
<evidence type="ECO:0000256" key="3">
    <source>
        <dbReference type="ARBA" id="ARBA00022679"/>
    </source>
</evidence>
<dbReference type="SFLD" id="SFLDG01061">
    <property type="entry name" value="methylthiotransferase"/>
    <property type="match status" value="1"/>
</dbReference>
<dbReference type="PROSITE" id="PS51918">
    <property type="entry name" value="RADICAL_SAM"/>
    <property type="match status" value="1"/>
</dbReference>
<evidence type="ECO:0000256" key="1">
    <source>
        <dbReference type="ARBA" id="ARBA00003234"/>
    </source>
</evidence>
<organism evidence="13 14">
    <name type="scientific">Anaerotruncus massiliensis</name>
    <name type="common">ex Togo et al. 2019</name>
    <dbReference type="NCBI Taxonomy" id="1673720"/>
    <lineage>
        <taxon>Bacteria</taxon>
        <taxon>Bacillati</taxon>
        <taxon>Bacillota</taxon>
        <taxon>Clostridia</taxon>
        <taxon>Eubacteriales</taxon>
        <taxon>Oscillospiraceae</taxon>
        <taxon>Anaerotruncus</taxon>
    </lineage>
</organism>
<dbReference type="SMART" id="SM00729">
    <property type="entry name" value="Elp3"/>
    <property type="match status" value="1"/>
</dbReference>
<dbReference type="InterPro" id="IPR023404">
    <property type="entry name" value="rSAM_horseshoe"/>
</dbReference>
<protein>
    <recommendedName>
        <fullName evidence="8 9">tRNA-2-methylthio-N(6)-dimethylallyladenosine synthase</fullName>
        <ecNumber evidence="8 9">2.8.4.3</ecNumber>
    </recommendedName>
    <alternativeName>
        <fullName evidence="9">(Dimethylallyl)adenosine tRNA methylthiotransferase MiaB</fullName>
    </alternativeName>
    <alternativeName>
        <fullName evidence="9">tRNA-i(6)A37 methylthiotransferase</fullName>
    </alternativeName>
</protein>
<evidence type="ECO:0000256" key="6">
    <source>
        <dbReference type="ARBA" id="ARBA00023004"/>
    </source>
</evidence>
<dbReference type="EC" id="2.8.4.3" evidence="8 9"/>
<comment type="caution">
    <text evidence="13">The sequence shown here is derived from an EMBL/GenBank/DDBJ whole genome shotgun (WGS) entry which is preliminary data.</text>
</comment>
<evidence type="ECO:0000256" key="2">
    <source>
        <dbReference type="ARBA" id="ARBA00022485"/>
    </source>
</evidence>
<dbReference type="InterPro" id="IPR002792">
    <property type="entry name" value="TRAM_dom"/>
</dbReference>
<sequence length="471" mass="52605">MATEQAAASSAQIARQREFARQVRELLARRYDHPPAAFVHSFGCQQNQSDGEKLSGMLAEMGYGFTDSPSCADLVIYNTCAVRENAEDRVFGNVGALKKVKRARPGMLIGLCGCMMQQQAVAERIRASYPYVDLVFGTHALHTLPELLFRRLSGERRQFSVAPGDGEIIEGLPLRREGAIKANLPIMYGCDNYCTYCIVPYVRGRERSRNPEDVLREAREISASGYREITLLGQNVNSYGKGLSEPVDFSDLLGRVDAVEGDFWLRFMTSHPKDCTKKLIDTIASSKKVCRHIHLPVQSGSDRVLAAMNRRYTAERYLELIDYAREAIPGVTFSSDIIVGFPGETREDFEETLALVRRVRYNTLYTFLFSPRTGTKAALMDDPVPAEEKSRWFRELLDAESEIRGEIQAGMVGRTVRVLAEGEGRSGGGWLSGRTESNDIVEFTGPREAIGRFVNVKIERALNWALFGSLA</sequence>
<dbReference type="PROSITE" id="PS50926">
    <property type="entry name" value="TRAM"/>
    <property type="match status" value="1"/>
</dbReference>
<comment type="subcellular location">
    <subcellularLocation>
        <location evidence="9">Cytoplasm</location>
    </subcellularLocation>
</comment>
<dbReference type="SFLD" id="SFLDS00029">
    <property type="entry name" value="Radical_SAM"/>
    <property type="match status" value="1"/>
</dbReference>
<feature type="domain" description="Radical SAM core" evidence="12">
    <location>
        <begin position="176"/>
        <end position="406"/>
    </location>
</feature>
<feature type="binding site" evidence="9">
    <location>
        <position position="80"/>
    </location>
    <ligand>
        <name>[4Fe-4S] cluster</name>
        <dbReference type="ChEBI" id="CHEBI:49883"/>
        <label>1</label>
    </ligand>
</feature>
<comment type="function">
    <text evidence="1 9">Catalyzes the methylthiolation of N6-(dimethylallyl)adenosine (i(6)A), leading to the formation of 2-methylthio-N6-(dimethylallyl)adenosine (ms(2)i(6)A) at position 37 in tRNAs that read codons beginning with uridine.</text>
</comment>
<dbReference type="PANTHER" id="PTHR43020">
    <property type="entry name" value="CDK5 REGULATORY SUBUNIT-ASSOCIATED PROTEIN 1"/>
    <property type="match status" value="1"/>
</dbReference>
<dbReference type="InterPro" id="IPR038135">
    <property type="entry name" value="Methylthiotransferase_N_sf"/>
</dbReference>
<dbReference type="PROSITE" id="PS51449">
    <property type="entry name" value="MTTASE_N"/>
    <property type="match status" value="1"/>
</dbReference>
<feature type="domain" description="MTTase N-terminal" evidence="11">
    <location>
        <begin position="35"/>
        <end position="153"/>
    </location>
</feature>
<dbReference type="Pfam" id="PF00919">
    <property type="entry name" value="UPF0004"/>
    <property type="match status" value="1"/>
</dbReference>
<dbReference type="PROSITE" id="PS01278">
    <property type="entry name" value="MTTASE_RADICAL"/>
    <property type="match status" value="1"/>
</dbReference>